<dbReference type="WBParaSite" id="HPLM_0001518101-mRNA-1">
    <property type="protein sequence ID" value="HPLM_0001518101-mRNA-1"/>
    <property type="gene ID" value="HPLM_0001518101"/>
</dbReference>
<reference evidence="1" key="1">
    <citation type="submission" date="2017-02" db="UniProtKB">
        <authorList>
            <consortium name="WormBaseParasite"/>
        </authorList>
    </citation>
    <scope>IDENTIFICATION</scope>
</reference>
<organism evidence="1">
    <name type="scientific">Haemonchus placei</name>
    <name type="common">Barber's pole worm</name>
    <dbReference type="NCBI Taxonomy" id="6290"/>
    <lineage>
        <taxon>Eukaryota</taxon>
        <taxon>Metazoa</taxon>
        <taxon>Ecdysozoa</taxon>
        <taxon>Nematoda</taxon>
        <taxon>Chromadorea</taxon>
        <taxon>Rhabditida</taxon>
        <taxon>Rhabditina</taxon>
        <taxon>Rhabditomorpha</taxon>
        <taxon>Strongyloidea</taxon>
        <taxon>Trichostrongylidae</taxon>
        <taxon>Haemonchus</taxon>
    </lineage>
</organism>
<accession>A0A0N4WU71</accession>
<sequence>LDVKKAILFDSTADVNLKVERLYVALRCLIKLTCQKSSSFLARQRSKKQYLNDIQCYQLHVLTL</sequence>
<name>A0A0N4WU71_HAEPC</name>
<protein>
    <submittedName>
        <fullName evidence="1">Ovule protein</fullName>
    </submittedName>
</protein>
<evidence type="ECO:0000313" key="1">
    <source>
        <dbReference type="WBParaSite" id="HPLM_0001518101-mRNA-1"/>
    </source>
</evidence>
<proteinExistence type="predicted"/>
<dbReference type="AlphaFoldDB" id="A0A0N4WU71"/>